<dbReference type="UniPathway" id="UPA00275">
    <property type="reaction ID" value="UER00399"/>
</dbReference>
<evidence type="ECO:0000256" key="11">
    <source>
        <dbReference type="ARBA" id="ARBA00022842"/>
    </source>
</evidence>
<dbReference type="GO" id="GO:0005829">
    <property type="term" value="C:cytosol"/>
    <property type="evidence" value="ECO:0007669"/>
    <property type="project" value="TreeGrafter"/>
</dbReference>
<dbReference type="Proteomes" id="UP000194450">
    <property type="component" value="Unassembled WGS sequence"/>
</dbReference>
<dbReference type="PANTHER" id="PTHR21327:SF34">
    <property type="entry name" value="3,4-DIHYDROXY-2-BUTANONE 4-PHOSPHATE SYNTHASE"/>
    <property type="match status" value="1"/>
</dbReference>
<evidence type="ECO:0000256" key="10">
    <source>
        <dbReference type="ARBA" id="ARBA00022723"/>
    </source>
</evidence>
<evidence type="ECO:0000313" key="17">
    <source>
        <dbReference type="Proteomes" id="UP000194450"/>
    </source>
</evidence>
<dbReference type="NCBIfam" id="TIGR00506">
    <property type="entry name" value="ribB"/>
    <property type="match status" value="1"/>
</dbReference>
<protein>
    <recommendedName>
        <fullName evidence="8 14">3,4-dihydroxy-2-butanone 4-phosphate synthase</fullName>
        <shortName evidence="14">DHBP synthase</shortName>
        <ecNumber evidence="7 14">4.1.99.12</ecNumber>
    </recommendedName>
</protein>
<dbReference type="OrthoDB" id="9793111at2"/>
<feature type="site" description="Essential for catalytic activity" evidence="14">
    <location>
        <position position="168"/>
    </location>
</feature>
<comment type="cofactor">
    <cofactor evidence="14">
        <name>Mg(2+)</name>
        <dbReference type="ChEBI" id="CHEBI:18420"/>
    </cofactor>
    <cofactor evidence="14">
        <name>Mn(2+)</name>
        <dbReference type="ChEBI" id="CHEBI:29035"/>
    </cofactor>
    <text evidence="14">Binds 2 divalent metal cations per subunit. Magnesium or manganese.</text>
</comment>
<dbReference type="InterPro" id="IPR032677">
    <property type="entry name" value="GTP_cyclohydro_II"/>
</dbReference>
<feature type="binding site" evidence="14">
    <location>
        <begin position="144"/>
        <end position="148"/>
    </location>
    <ligand>
        <name>D-ribulose 5-phosphate</name>
        <dbReference type="ChEBI" id="CHEBI:58121"/>
    </ligand>
</feature>
<evidence type="ECO:0000256" key="2">
    <source>
        <dbReference type="ARBA" id="ARBA00001936"/>
    </source>
</evidence>
<dbReference type="EC" id="4.1.99.12" evidence="7 14"/>
<evidence type="ECO:0000313" key="16">
    <source>
        <dbReference type="EMBL" id="SMQ69279.1"/>
    </source>
</evidence>
<keyword evidence="9 14" id="KW-0686">Riboflavin biosynthesis</keyword>
<dbReference type="InterPro" id="IPR000422">
    <property type="entry name" value="DHBP_synthase_RibB"/>
</dbReference>
<comment type="subunit">
    <text evidence="14">Homodimer.</text>
</comment>
<evidence type="ECO:0000256" key="5">
    <source>
        <dbReference type="ARBA" id="ARBA00005520"/>
    </source>
</evidence>
<comment type="cofactor">
    <cofactor evidence="2">
        <name>Mn(2+)</name>
        <dbReference type="ChEBI" id="CHEBI:29035"/>
    </cofactor>
</comment>
<dbReference type="GO" id="GO:0030145">
    <property type="term" value="F:manganese ion binding"/>
    <property type="evidence" value="ECO:0007669"/>
    <property type="project" value="UniProtKB-UniRule"/>
</dbReference>
<dbReference type="HAMAP" id="MF_00180">
    <property type="entry name" value="RibB"/>
    <property type="match status" value="1"/>
</dbReference>
<dbReference type="Gene3D" id="3.90.870.10">
    <property type="entry name" value="DHBP synthase"/>
    <property type="match status" value="1"/>
</dbReference>
<feature type="binding site" evidence="14">
    <location>
        <position position="147"/>
    </location>
    <ligand>
        <name>Mg(2+)</name>
        <dbReference type="ChEBI" id="CHEBI:18420"/>
        <label>2</label>
    </ligand>
</feature>
<dbReference type="PANTHER" id="PTHR21327">
    <property type="entry name" value="GTP CYCLOHYDROLASE II-RELATED"/>
    <property type="match status" value="1"/>
</dbReference>
<proteinExistence type="inferred from homology"/>
<dbReference type="AlphaFoldDB" id="A0A1Y6F3X8"/>
<feature type="binding site" evidence="14">
    <location>
        <position position="32"/>
    </location>
    <ligand>
        <name>Mg(2+)</name>
        <dbReference type="ChEBI" id="CHEBI:18420"/>
        <label>1</label>
    </ligand>
</feature>
<keyword evidence="11 14" id="KW-0460">Magnesium</keyword>
<evidence type="ECO:0000256" key="4">
    <source>
        <dbReference type="ARBA" id="ARBA00004904"/>
    </source>
</evidence>
<dbReference type="InterPro" id="IPR017945">
    <property type="entry name" value="DHBP_synth_RibB-like_a/b_dom"/>
</dbReference>
<accession>A0A1Y6F3X8</accession>
<evidence type="ECO:0000256" key="9">
    <source>
        <dbReference type="ARBA" id="ARBA00022619"/>
    </source>
</evidence>
<dbReference type="Pfam" id="PF00925">
    <property type="entry name" value="GTP_cyclohydro2"/>
    <property type="match status" value="1"/>
</dbReference>
<dbReference type="Pfam" id="PF00926">
    <property type="entry name" value="DHBP_synthase"/>
    <property type="match status" value="1"/>
</dbReference>
<reference evidence="17" key="1">
    <citation type="submission" date="2017-04" db="EMBL/GenBank/DDBJ databases">
        <authorList>
            <person name="Varghese N."/>
            <person name="Submissions S."/>
        </authorList>
    </citation>
    <scope>NUCLEOTIDE SEQUENCE [LARGE SCALE GENOMIC DNA]</scope>
</reference>
<dbReference type="RefSeq" id="WP_086434764.1">
    <property type="nucleotide sequence ID" value="NZ_FXWH01000001.1"/>
</dbReference>
<feature type="domain" description="GTP cyclohydrolase II" evidence="15">
    <location>
        <begin position="212"/>
        <end position="371"/>
    </location>
</feature>
<gene>
    <name evidence="14" type="primary">ribB</name>
    <name evidence="16" type="ORF">SAMN06297229_1739</name>
</gene>
<keyword evidence="12 14" id="KW-0464">Manganese</keyword>
<dbReference type="GO" id="GO:0008686">
    <property type="term" value="F:3,4-dihydroxy-2-butanone-4-phosphate synthase activity"/>
    <property type="evidence" value="ECO:0007669"/>
    <property type="project" value="UniProtKB-UniRule"/>
</dbReference>
<evidence type="ECO:0000256" key="12">
    <source>
        <dbReference type="ARBA" id="ARBA00023211"/>
    </source>
</evidence>
<feature type="binding site" evidence="14">
    <location>
        <position position="32"/>
    </location>
    <ligand>
        <name>Mg(2+)</name>
        <dbReference type="ChEBI" id="CHEBI:18420"/>
        <label>2</label>
    </ligand>
</feature>
<dbReference type="GO" id="GO:0003935">
    <property type="term" value="F:GTP cyclohydrolase II activity"/>
    <property type="evidence" value="ECO:0007669"/>
    <property type="project" value="TreeGrafter"/>
</dbReference>
<evidence type="ECO:0000256" key="3">
    <source>
        <dbReference type="ARBA" id="ARBA00002284"/>
    </source>
</evidence>
<evidence type="ECO:0000256" key="8">
    <source>
        <dbReference type="ARBA" id="ARBA00018836"/>
    </source>
</evidence>
<comment type="function">
    <text evidence="3 14">Catalyzes the conversion of D-ribulose 5-phosphate to formate and 3,4-dihydroxy-2-butanone 4-phosphate.</text>
</comment>
<dbReference type="SUPFAM" id="SSF142695">
    <property type="entry name" value="RibA-like"/>
    <property type="match status" value="1"/>
</dbReference>
<keyword evidence="10 14" id="KW-0479">Metal-binding</keyword>
<keyword evidence="17" id="KW-1185">Reference proteome</keyword>
<dbReference type="PIRSF" id="PIRSF001259">
    <property type="entry name" value="RibA"/>
    <property type="match status" value="1"/>
</dbReference>
<evidence type="ECO:0000256" key="1">
    <source>
        <dbReference type="ARBA" id="ARBA00000141"/>
    </source>
</evidence>
<comment type="similarity">
    <text evidence="5">In the N-terminal section; belongs to the DHBP synthase family.</text>
</comment>
<dbReference type="EMBL" id="FXWH01000001">
    <property type="protein sequence ID" value="SMQ69279.1"/>
    <property type="molecule type" value="Genomic_DNA"/>
</dbReference>
<comment type="catalytic activity">
    <reaction evidence="1 14">
        <text>D-ribulose 5-phosphate = (2S)-2-hydroxy-3-oxobutyl phosphate + formate + H(+)</text>
        <dbReference type="Rhea" id="RHEA:18457"/>
        <dbReference type="ChEBI" id="CHEBI:15378"/>
        <dbReference type="ChEBI" id="CHEBI:15740"/>
        <dbReference type="ChEBI" id="CHEBI:58121"/>
        <dbReference type="ChEBI" id="CHEBI:58830"/>
        <dbReference type="EC" id="4.1.99.12"/>
    </reaction>
</comment>
<dbReference type="GO" id="GO:0000287">
    <property type="term" value="F:magnesium ion binding"/>
    <property type="evidence" value="ECO:0007669"/>
    <property type="project" value="UniProtKB-UniRule"/>
</dbReference>
<keyword evidence="16" id="KW-0378">Hydrolase</keyword>
<dbReference type="FunFam" id="3.90.870.10:FF:000001">
    <property type="entry name" value="Riboflavin biosynthesis protein RibBA"/>
    <property type="match status" value="1"/>
</dbReference>
<feature type="binding site" evidence="14">
    <location>
        <begin position="31"/>
        <end position="32"/>
    </location>
    <ligand>
        <name>D-ribulose 5-phosphate</name>
        <dbReference type="ChEBI" id="CHEBI:58121"/>
    </ligand>
</feature>
<feature type="site" description="Essential for catalytic activity" evidence="14">
    <location>
        <position position="130"/>
    </location>
</feature>
<dbReference type="NCBIfam" id="NF010626">
    <property type="entry name" value="PRK14019.1"/>
    <property type="match status" value="1"/>
</dbReference>
<evidence type="ECO:0000256" key="7">
    <source>
        <dbReference type="ARBA" id="ARBA00012153"/>
    </source>
</evidence>
<dbReference type="InterPro" id="IPR036144">
    <property type="entry name" value="RibA-like_sf"/>
</dbReference>
<dbReference type="Gene3D" id="3.40.50.10990">
    <property type="entry name" value="GTP cyclohydrolase II"/>
    <property type="match status" value="1"/>
</dbReference>
<sequence length="375" mass="40898">MAKAVGLNTTEEIIADIKQGKMVILMDDEDRENEGDLILAADCVTPDAINFMARYGRGLICLTLTEERCQQLKLPLMVDRNNAPYATNFTVSIEAAKGVTTGISAADRSVTVQAAVAAQAKPEDLVMPGHVFPLKAKSGGVLNRAGHTEAGCDLSRLAGFEPAAVIVEILNEDGTMARRPDLEKFAAEHDLKIGTIADLIEYRSLKEKTVRRVAQCQLPTSYGEFELVTYQDTINQQVHYALVNGEINPEQPVTVRVHLQDTFNDLFATERAGKRSWPLPHAMQYLGKEGGVLVLIGRQQSADDIINMVKSFELEDQGERAPTASASNASRNVGIGSQILADLGVHKMHLMSAPKRYTALSGFGLEVLDFIEDSM</sequence>
<dbReference type="SUPFAM" id="SSF55821">
    <property type="entry name" value="YrdC/RibB"/>
    <property type="match status" value="1"/>
</dbReference>
<comment type="similarity">
    <text evidence="14">Belongs to the DHBP synthase family.</text>
</comment>
<comment type="similarity">
    <text evidence="6">In the C-terminal section; belongs to the GTP cyclohydrolase II family.</text>
</comment>
<dbReference type="GO" id="GO:0009231">
    <property type="term" value="P:riboflavin biosynthetic process"/>
    <property type="evidence" value="ECO:0007669"/>
    <property type="project" value="UniProtKB-UniRule"/>
</dbReference>
<keyword evidence="13 14" id="KW-0456">Lyase</keyword>
<evidence type="ECO:0000256" key="6">
    <source>
        <dbReference type="ARBA" id="ARBA00008976"/>
    </source>
</evidence>
<organism evidence="16 17">
    <name type="scientific">Pseudidiomarina planktonica</name>
    <dbReference type="NCBI Taxonomy" id="1323738"/>
    <lineage>
        <taxon>Bacteria</taxon>
        <taxon>Pseudomonadati</taxon>
        <taxon>Pseudomonadota</taxon>
        <taxon>Gammaproteobacteria</taxon>
        <taxon>Alteromonadales</taxon>
        <taxon>Idiomarinaceae</taxon>
        <taxon>Pseudidiomarina</taxon>
    </lineage>
</organism>
<feature type="binding site" evidence="14">
    <location>
        <position position="36"/>
    </location>
    <ligand>
        <name>D-ribulose 5-phosphate</name>
        <dbReference type="ChEBI" id="CHEBI:58121"/>
    </ligand>
</feature>
<evidence type="ECO:0000256" key="14">
    <source>
        <dbReference type="HAMAP-Rule" id="MF_00180"/>
    </source>
</evidence>
<evidence type="ECO:0000259" key="15">
    <source>
        <dbReference type="Pfam" id="PF00925"/>
    </source>
</evidence>
<comment type="pathway">
    <text evidence="4 14">Cofactor biosynthesis; riboflavin biosynthesis; 2-hydroxy-3-oxobutyl phosphate from D-ribulose 5-phosphate: step 1/1.</text>
</comment>
<name>A0A1Y6F3X8_9GAMM</name>
<evidence type="ECO:0000256" key="13">
    <source>
        <dbReference type="ARBA" id="ARBA00023239"/>
    </source>
</evidence>